<keyword evidence="2" id="KW-1185">Reference proteome</keyword>
<name>A0AAN9BS19_9CAEN</name>
<gene>
    <name evidence="1" type="ORF">V1264_016324</name>
</gene>
<sequence>MLFALDTFYTHIYCPTHQNLRAETWPADTPMRDKLYGPMESLRRTAAFIRASGVAV</sequence>
<evidence type="ECO:0000313" key="2">
    <source>
        <dbReference type="Proteomes" id="UP001374579"/>
    </source>
</evidence>
<dbReference type="Proteomes" id="UP001374579">
    <property type="component" value="Unassembled WGS sequence"/>
</dbReference>
<dbReference type="AlphaFoldDB" id="A0AAN9BS19"/>
<dbReference type="EMBL" id="JBAMIC010000004">
    <property type="protein sequence ID" value="KAK7108625.1"/>
    <property type="molecule type" value="Genomic_DNA"/>
</dbReference>
<reference evidence="1 2" key="1">
    <citation type="submission" date="2024-02" db="EMBL/GenBank/DDBJ databases">
        <title>Chromosome-scale genome assembly of the rough periwinkle Littorina saxatilis.</title>
        <authorList>
            <person name="De Jode A."/>
            <person name="Faria R."/>
            <person name="Formenti G."/>
            <person name="Sims Y."/>
            <person name="Smith T.P."/>
            <person name="Tracey A."/>
            <person name="Wood J.M.D."/>
            <person name="Zagrodzka Z.B."/>
            <person name="Johannesson K."/>
            <person name="Butlin R.K."/>
            <person name="Leder E.H."/>
        </authorList>
    </citation>
    <scope>NUCLEOTIDE SEQUENCE [LARGE SCALE GENOMIC DNA]</scope>
    <source>
        <strain evidence="1">Snail1</strain>
        <tissue evidence="1">Muscle</tissue>
    </source>
</reference>
<organism evidence="1 2">
    <name type="scientific">Littorina saxatilis</name>
    <dbReference type="NCBI Taxonomy" id="31220"/>
    <lineage>
        <taxon>Eukaryota</taxon>
        <taxon>Metazoa</taxon>
        <taxon>Spiralia</taxon>
        <taxon>Lophotrochozoa</taxon>
        <taxon>Mollusca</taxon>
        <taxon>Gastropoda</taxon>
        <taxon>Caenogastropoda</taxon>
        <taxon>Littorinimorpha</taxon>
        <taxon>Littorinoidea</taxon>
        <taxon>Littorinidae</taxon>
        <taxon>Littorina</taxon>
    </lineage>
</organism>
<accession>A0AAN9BS19</accession>
<evidence type="ECO:0000313" key="1">
    <source>
        <dbReference type="EMBL" id="KAK7108625.1"/>
    </source>
</evidence>
<proteinExistence type="predicted"/>
<comment type="caution">
    <text evidence="1">The sequence shown here is derived from an EMBL/GenBank/DDBJ whole genome shotgun (WGS) entry which is preliminary data.</text>
</comment>
<protein>
    <submittedName>
        <fullName evidence="1">Uncharacterized protein</fullName>
    </submittedName>
</protein>